<protein>
    <recommendedName>
        <fullName evidence="2">Outer membrane protein beta-barrel domain-containing protein</fullName>
    </recommendedName>
</protein>
<dbReference type="Pfam" id="PF13620">
    <property type="entry name" value="CarboxypepD_reg"/>
    <property type="match status" value="1"/>
</dbReference>
<gene>
    <name evidence="1" type="ORF">KL86DYS2_13450</name>
</gene>
<organism evidence="1">
    <name type="scientific">uncultured Dysgonomonas sp</name>
    <dbReference type="NCBI Taxonomy" id="206096"/>
    <lineage>
        <taxon>Bacteria</taxon>
        <taxon>Pseudomonadati</taxon>
        <taxon>Bacteroidota</taxon>
        <taxon>Bacteroidia</taxon>
        <taxon>Bacteroidales</taxon>
        <taxon>Dysgonomonadaceae</taxon>
        <taxon>Dysgonomonas</taxon>
        <taxon>environmental samples</taxon>
    </lineage>
</organism>
<accession>A0A212KAI1</accession>
<evidence type="ECO:0000313" key="1">
    <source>
        <dbReference type="EMBL" id="SBW08749.1"/>
    </source>
</evidence>
<proteinExistence type="predicted"/>
<dbReference type="SUPFAM" id="SSF49464">
    <property type="entry name" value="Carboxypeptidase regulatory domain-like"/>
    <property type="match status" value="1"/>
</dbReference>
<dbReference type="SUPFAM" id="SSF56935">
    <property type="entry name" value="Porins"/>
    <property type="match status" value="1"/>
</dbReference>
<sequence>MKQRLIILAALFIIVSSTLLGQINISGTVVDTDTHDIIEFANIALLKQDSSFVAGASSDTKGLFAFNNIPTGDYILSATFVGYGKRYIPVKNAVENTDLGNVPLKSSDIVLKDVTVTANAVIQKPDRKVIIPSDAQIKASNSGITLLRNLQLSRIIVNPLNNTISLPGGDAVQLRINGVEVTIAEITAIQPEDIIRIEYHDDPGMRYGNVGAVIDYITRRRDSGGNVSANLANVPFGGLGWGENFLSAKVNHKKSEFGVNAYWSRRNIEWTRENEETFVFPDKTLTRTEEGQPTTFKDDRLNVALNYSLNEADKYMFNATLRNNYQKTPNQFSDRNSMIYSSDNNNPLSISDHSTWRSYAPSLDLYYQRNLKNDQLLIFNLVGTYIDSKSTRSYQERRNNILNTDIYSSVLGDKYSLIAEGIYEKTLKAGKISAGLKHTQSYTNNSYEGNVGANVGLNFAETYGYAEFQFKKNKFNYSLGLGVMRNYNSQGENHNEKYIFRPNVRVSYNINDNAYIRYNGYISGYSPSLSDLNNVEQDIDSLQIRKGNPNLQTVWYYTHTLTGGYNKGIFGAEFFMRYSYDHKPIMEQVTFEEGKFVRTNINQKGFHRLNTEATFKLKPFGEYLTLSVTPGFNRYISYGEEFTHTYSYWQVRGSAIFNYKKWSLSGEVYTRWNNFWGETMERGERLHIVSVGYSDESRLLGLEKVKWSLTGGMFNPFAKSYSQGSRNYSALTPNKSLVYTDNLKQIFVINFTINFNFGRQYKAGNKRLNNDDTDAGIMSGSKK</sequence>
<dbReference type="EMBL" id="FLUL01000001">
    <property type="protein sequence ID" value="SBW08749.1"/>
    <property type="molecule type" value="Genomic_DNA"/>
</dbReference>
<dbReference type="RefSeq" id="WP_296952285.1">
    <property type="nucleotide sequence ID" value="NZ_LT599021.1"/>
</dbReference>
<evidence type="ECO:0008006" key="2">
    <source>
        <dbReference type="Google" id="ProtNLM"/>
    </source>
</evidence>
<dbReference type="InterPro" id="IPR008969">
    <property type="entry name" value="CarboxyPept-like_regulatory"/>
</dbReference>
<reference evidence="1" key="1">
    <citation type="submission" date="2016-04" db="EMBL/GenBank/DDBJ databases">
        <authorList>
            <person name="Evans L.H."/>
            <person name="Alamgir A."/>
            <person name="Owens N."/>
            <person name="Weber N.D."/>
            <person name="Virtaneva K."/>
            <person name="Barbian K."/>
            <person name="Babar A."/>
            <person name="Rosenke K."/>
        </authorList>
    </citation>
    <scope>NUCLEOTIDE SEQUENCE</scope>
    <source>
        <strain evidence="1">86-2</strain>
    </source>
</reference>
<dbReference type="Gene3D" id="2.60.40.1120">
    <property type="entry name" value="Carboxypeptidase-like, regulatory domain"/>
    <property type="match status" value="1"/>
</dbReference>
<name>A0A212KAI1_9BACT</name>
<dbReference type="AlphaFoldDB" id="A0A212KAI1"/>